<dbReference type="InterPro" id="IPR049326">
    <property type="entry name" value="Rhodopsin_dom_fungi"/>
</dbReference>
<evidence type="ECO:0000256" key="3">
    <source>
        <dbReference type="ARBA" id="ARBA00022989"/>
    </source>
</evidence>
<keyword evidence="4 7" id="KW-0472">Membrane</keyword>
<evidence type="ECO:0000256" key="4">
    <source>
        <dbReference type="ARBA" id="ARBA00023136"/>
    </source>
</evidence>
<keyword evidence="10" id="KW-1185">Reference proteome</keyword>
<dbReference type="Proteomes" id="UP001301958">
    <property type="component" value="Unassembled WGS sequence"/>
</dbReference>
<keyword evidence="3 7" id="KW-1133">Transmembrane helix</keyword>
<feature type="transmembrane region" description="Helical" evidence="7">
    <location>
        <begin position="67"/>
        <end position="88"/>
    </location>
</feature>
<comment type="similarity">
    <text evidence="5">Belongs to the SAT4 family.</text>
</comment>
<evidence type="ECO:0000256" key="2">
    <source>
        <dbReference type="ARBA" id="ARBA00022692"/>
    </source>
</evidence>
<evidence type="ECO:0000313" key="9">
    <source>
        <dbReference type="EMBL" id="KAK4221531.1"/>
    </source>
</evidence>
<feature type="transmembrane region" description="Helical" evidence="7">
    <location>
        <begin position="140"/>
        <end position="158"/>
    </location>
</feature>
<organism evidence="9 10">
    <name type="scientific">Podospora fimiseda</name>
    <dbReference type="NCBI Taxonomy" id="252190"/>
    <lineage>
        <taxon>Eukaryota</taxon>
        <taxon>Fungi</taxon>
        <taxon>Dikarya</taxon>
        <taxon>Ascomycota</taxon>
        <taxon>Pezizomycotina</taxon>
        <taxon>Sordariomycetes</taxon>
        <taxon>Sordariomycetidae</taxon>
        <taxon>Sordariales</taxon>
        <taxon>Podosporaceae</taxon>
        <taxon>Podospora</taxon>
    </lineage>
</organism>
<feature type="transmembrane region" description="Helical" evidence="7">
    <location>
        <begin position="228"/>
        <end position="250"/>
    </location>
</feature>
<reference evidence="9" key="2">
    <citation type="submission" date="2023-05" db="EMBL/GenBank/DDBJ databases">
        <authorList>
            <consortium name="Lawrence Berkeley National Laboratory"/>
            <person name="Steindorff A."/>
            <person name="Hensen N."/>
            <person name="Bonometti L."/>
            <person name="Westerberg I."/>
            <person name="Brannstrom I.O."/>
            <person name="Guillou S."/>
            <person name="Cros-Aarteil S."/>
            <person name="Calhoun S."/>
            <person name="Haridas S."/>
            <person name="Kuo A."/>
            <person name="Mondo S."/>
            <person name="Pangilinan J."/>
            <person name="Riley R."/>
            <person name="Labutti K."/>
            <person name="Andreopoulos B."/>
            <person name="Lipzen A."/>
            <person name="Chen C."/>
            <person name="Yanf M."/>
            <person name="Daum C."/>
            <person name="Ng V."/>
            <person name="Clum A."/>
            <person name="Ohm R."/>
            <person name="Martin F."/>
            <person name="Silar P."/>
            <person name="Natvig D."/>
            <person name="Lalanne C."/>
            <person name="Gautier V."/>
            <person name="Ament-Velasquez S.L."/>
            <person name="Kruys A."/>
            <person name="Hutchinson M.I."/>
            <person name="Powell A.J."/>
            <person name="Barry K."/>
            <person name="Miller A.N."/>
            <person name="Grigoriev I.V."/>
            <person name="Debuchy R."/>
            <person name="Gladieux P."/>
            <person name="Thoren M.H."/>
            <person name="Johannesson H."/>
        </authorList>
    </citation>
    <scope>NUCLEOTIDE SEQUENCE</scope>
    <source>
        <strain evidence="9">CBS 990.96</strain>
    </source>
</reference>
<evidence type="ECO:0000313" key="10">
    <source>
        <dbReference type="Proteomes" id="UP001301958"/>
    </source>
</evidence>
<dbReference type="PANTHER" id="PTHR33048">
    <property type="entry name" value="PTH11-LIKE INTEGRAL MEMBRANE PROTEIN (AFU_ORTHOLOGUE AFUA_5G11245)"/>
    <property type="match status" value="1"/>
</dbReference>
<name>A0AAN6YMK7_9PEZI</name>
<feature type="domain" description="Rhodopsin" evidence="8">
    <location>
        <begin position="84"/>
        <end position="323"/>
    </location>
</feature>
<evidence type="ECO:0000256" key="5">
    <source>
        <dbReference type="ARBA" id="ARBA00038359"/>
    </source>
</evidence>
<keyword evidence="2 7" id="KW-0812">Transmembrane</keyword>
<gene>
    <name evidence="9" type="ORF">QBC38DRAFT_376967</name>
</gene>
<feature type="transmembrane region" description="Helical" evidence="7">
    <location>
        <begin position="262"/>
        <end position="281"/>
    </location>
</feature>
<proteinExistence type="inferred from homology"/>
<evidence type="ECO:0000259" key="8">
    <source>
        <dbReference type="Pfam" id="PF20684"/>
    </source>
</evidence>
<evidence type="ECO:0000256" key="1">
    <source>
        <dbReference type="ARBA" id="ARBA00004141"/>
    </source>
</evidence>
<feature type="compositionally biased region" description="Polar residues" evidence="6">
    <location>
        <begin position="365"/>
        <end position="374"/>
    </location>
</feature>
<evidence type="ECO:0000256" key="7">
    <source>
        <dbReference type="SAM" id="Phobius"/>
    </source>
</evidence>
<sequence>MNQRDCMIKAAVEFGALTAGLCDPPDPRVAEASKTCIRSACTVREALSSQREIQTACGVEPTVVKTYIPVMSTLFGIATVAVAMRFANRYTVTGKFWWDDGFLALTWMGAVALTALTFEAKDHGFGSEMWAVDFEDMDHLLATAYASQLVFIVCRLMLRHSIILFYLRIFSIGSLRPLIIVGTMVFNTVFSLVIGLLLTFQCRPISFFWMQWDGNNLGKCISVDGLNFGGGAVGILTDVWVLLLPLPYVARLQLSLQKRVGVSFMLAAGVSVVTFTVLKVIAAKKISTSENTPTVMAEISLWTGLEIYAGIIAACLPGIRSFVTHFLHRVGLTSAPGSVVRSHQGHISLGHNAGSRSDNQKKNKTISSFQGSRSSQANIRITTMIHTQQHDGLPSDTYLPLHVMDGLNANNQTGVRAHAWA</sequence>
<protein>
    <recommendedName>
        <fullName evidence="8">Rhodopsin domain-containing protein</fullName>
    </recommendedName>
</protein>
<feature type="transmembrane region" description="Helical" evidence="7">
    <location>
        <begin position="178"/>
        <end position="200"/>
    </location>
</feature>
<dbReference type="InterPro" id="IPR052337">
    <property type="entry name" value="SAT4-like"/>
</dbReference>
<comment type="caution">
    <text evidence="9">The sequence shown here is derived from an EMBL/GenBank/DDBJ whole genome shotgun (WGS) entry which is preliminary data.</text>
</comment>
<dbReference type="GO" id="GO:0016020">
    <property type="term" value="C:membrane"/>
    <property type="evidence" value="ECO:0007669"/>
    <property type="project" value="UniProtKB-SubCell"/>
</dbReference>
<evidence type="ECO:0000256" key="6">
    <source>
        <dbReference type="SAM" id="MobiDB-lite"/>
    </source>
</evidence>
<feature type="region of interest" description="Disordered" evidence="6">
    <location>
        <begin position="347"/>
        <end position="374"/>
    </location>
</feature>
<comment type="subcellular location">
    <subcellularLocation>
        <location evidence="1">Membrane</location>
        <topology evidence="1">Multi-pass membrane protein</topology>
    </subcellularLocation>
</comment>
<dbReference type="EMBL" id="MU865538">
    <property type="protein sequence ID" value="KAK4221531.1"/>
    <property type="molecule type" value="Genomic_DNA"/>
</dbReference>
<dbReference type="Pfam" id="PF20684">
    <property type="entry name" value="Fung_rhodopsin"/>
    <property type="match status" value="1"/>
</dbReference>
<feature type="transmembrane region" description="Helical" evidence="7">
    <location>
        <begin position="301"/>
        <end position="319"/>
    </location>
</feature>
<dbReference type="PANTHER" id="PTHR33048:SF143">
    <property type="entry name" value="EXTRACELLULAR MEMBRANE PROTEIN CFEM DOMAIN-CONTAINING PROTEIN-RELATED"/>
    <property type="match status" value="1"/>
</dbReference>
<accession>A0AAN6YMK7</accession>
<dbReference type="AlphaFoldDB" id="A0AAN6YMK7"/>
<reference evidence="9" key="1">
    <citation type="journal article" date="2023" name="Mol. Phylogenet. Evol.">
        <title>Genome-scale phylogeny and comparative genomics of the fungal order Sordariales.</title>
        <authorList>
            <person name="Hensen N."/>
            <person name="Bonometti L."/>
            <person name="Westerberg I."/>
            <person name="Brannstrom I.O."/>
            <person name="Guillou S."/>
            <person name="Cros-Aarteil S."/>
            <person name="Calhoun S."/>
            <person name="Haridas S."/>
            <person name="Kuo A."/>
            <person name="Mondo S."/>
            <person name="Pangilinan J."/>
            <person name="Riley R."/>
            <person name="LaButti K."/>
            <person name="Andreopoulos B."/>
            <person name="Lipzen A."/>
            <person name="Chen C."/>
            <person name="Yan M."/>
            <person name="Daum C."/>
            <person name="Ng V."/>
            <person name="Clum A."/>
            <person name="Steindorff A."/>
            <person name="Ohm R.A."/>
            <person name="Martin F."/>
            <person name="Silar P."/>
            <person name="Natvig D.O."/>
            <person name="Lalanne C."/>
            <person name="Gautier V."/>
            <person name="Ament-Velasquez S.L."/>
            <person name="Kruys A."/>
            <person name="Hutchinson M.I."/>
            <person name="Powell A.J."/>
            <person name="Barry K."/>
            <person name="Miller A.N."/>
            <person name="Grigoriev I.V."/>
            <person name="Debuchy R."/>
            <person name="Gladieux P."/>
            <person name="Hiltunen Thoren M."/>
            <person name="Johannesson H."/>
        </authorList>
    </citation>
    <scope>NUCLEOTIDE SEQUENCE</scope>
    <source>
        <strain evidence="9">CBS 990.96</strain>
    </source>
</reference>
<feature type="transmembrane region" description="Helical" evidence="7">
    <location>
        <begin position="100"/>
        <end position="120"/>
    </location>
</feature>